<name>A0ABS7A8F4_9PROT</name>
<evidence type="ECO:0000313" key="5">
    <source>
        <dbReference type="Proteomes" id="UP001196565"/>
    </source>
</evidence>
<dbReference type="PANTHER" id="PTHR43080">
    <property type="entry name" value="CBS DOMAIN-CONTAINING PROTEIN CBSX3, MITOCHONDRIAL"/>
    <property type="match status" value="1"/>
</dbReference>
<feature type="domain" description="CBS" evidence="3">
    <location>
        <begin position="9"/>
        <end position="67"/>
    </location>
</feature>
<gene>
    <name evidence="4" type="ORF">KPL78_12030</name>
</gene>
<evidence type="ECO:0000313" key="4">
    <source>
        <dbReference type="EMBL" id="MBW6398583.1"/>
    </source>
</evidence>
<proteinExistence type="predicted"/>
<evidence type="ECO:0000259" key="3">
    <source>
        <dbReference type="PROSITE" id="PS51371"/>
    </source>
</evidence>
<sequence>MPQRTLGEIVRDQDPLILAPTATVSEACAAMYRRHVGAVLIANADRQLQGIFTGRDAVRLLAEGLDAKATAVSAVMTRNPTTLGRKATAMDALLLLNDCGFRHVPIVDHGQVVGIVSRYDFRAREQARMDDESGFMEVMR</sequence>
<dbReference type="SMART" id="SM00116">
    <property type="entry name" value="CBS"/>
    <property type="match status" value="2"/>
</dbReference>
<reference evidence="4 5" key="1">
    <citation type="submission" date="2021-07" db="EMBL/GenBank/DDBJ databases">
        <authorList>
            <person name="So Y."/>
        </authorList>
    </citation>
    <scope>NUCLEOTIDE SEQUENCE [LARGE SCALE GENOMIC DNA]</scope>
    <source>
        <strain evidence="4 5">HJA6</strain>
    </source>
</reference>
<organism evidence="4 5">
    <name type="scientific">Roseomonas alba</name>
    <dbReference type="NCBI Taxonomy" id="2846776"/>
    <lineage>
        <taxon>Bacteria</taxon>
        <taxon>Pseudomonadati</taxon>
        <taxon>Pseudomonadota</taxon>
        <taxon>Alphaproteobacteria</taxon>
        <taxon>Acetobacterales</taxon>
        <taxon>Roseomonadaceae</taxon>
        <taxon>Roseomonas</taxon>
    </lineage>
</organism>
<protein>
    <submittedName>
        <fullName evidence="4">CBS domain-containing protein</fullName>
    </submittedName>
</protein>
<dbReference type="Proteomes" id="UP001196565">
    <property type="component" value="Unassembled WGS sequence"/>
</dbReference>
<dbReference type="EMBL" id="JAHYBZ010000004">
    <property type="protein sequence ID" value="MBW6398583.1"/>
    <property type="molecule type" value="Genomic_DNA"/>
</dbReference>
<accession>A0ABS7A8F4</accession>
<dbReference type="SUPFAM" id="SSF54631">
    <property type="entry name" value="CBS-domain pair"/>
    <property type="match status" value="1"/>
</dbReference>
<dbReference type="InterPro" id="IPR000644">
    <property type="entry name" value="CBS_dom"/>
</dbReference>
<dbReference type="Gene3D" id="3.10.580.10">
    <property type="entry name" value="CBS-domain"/>
    <property type="match status" value="1"/>
</dbReference>
<dbReference type="InterPro" id="IPR051257">
    <property type="entry name" value="Diverse_CBS-Domain"/>
</dbReference>
<dbReference type="PANTHER" id="PTHR43080:SF2">
    <property type="entry name" value="CBS DOMAIN-CONTAINING PROTEIN"/>
    <property type="match status" value="1"/>
</dbReference>
<dbReference type="RefSeq" id="WP_219763205.1">
    <property type="nucleotide sequence ID" value="NZ_JAHYBZ010000004.1"/>
</dbReference>
<dbReference type="PROSITE" id="PS51371">
    <property type="entry name" value="CBS"/>
    <property type="match status" value="2"/>
</dbReference>
<keyword evidence="5" id="KW-1185">Reference proteome</keyword>
<comment type="caution">
    <text evidence="4">The sequence shown here is derived from an EMBL/GenBank/DDBJ whole genome shotgun (WGS) entry which is preliminary data.</text>
</comment>
<keyword evidence="1 2" id="KW-0129">CBS domain</keyword>
<dbReference type="Pfam" id="PF00571">
    <property type="entry name" value="CBS"/>
    <property type="match status" value="2"/>
</dbReference>
<evidence type="ECO:0000256" key="2">
    <source>
        <dbReference type="PROSITE-ProRule" id="PRU00703"/>
    </source>
</evidence>
<feature type="domain" description="CBS" evidence="3">
    <location>
        <begin position="76"/>
        <end position="132"/>
    </location>
</feature>
<evidence type="ECO:0000256" key="1">
    <source>
        <dbReference type="ARBA" id="ARBA00023122"/>
    </source>
</evidence>
<dbReference type="InterPro" id="IPR046342">
    <property type="entry name" value="CBS_dom_sf"/>
</dbReference>